<dbReference type="EMBL" id="ABJB010933823">
    <property type="status" value="NOT_ANNOTATED_CDS"/>
    <property type="molecule type" value="Genomic_DNA"/>
</dbReference>
<keyword evidence="11" id="KW-1267">Proteomics identification</keyword>
<dbReference type="VEuPathDB" id="VectorBase:ISCW011433"/>
<keyword evidence="4 7" id="KW-1133">Transmembrane helix</keyword>
<dbReference type="OrthoDB" id="5970161at2759"/>
<evidence type="ECO:0000256" key="2">
    <source>
        <dbReference type="ARBA" id="ARBA00009773"/>
    </source>
</evidence>
<feature type="transmembrane region" description="Helical" evidence="7">
    <location>
        <begin position="819"/>
        <end position="839"/>
    </location>
</feature>
<sequence>MASSSGDPGRSPFEFLSYLPQGHEKALKQAVYNTATILFAAFVSVAGVAVYFILRPFLGPLLWAVLFGSVLHPFKRSLCLLLGGWLDALREDSTPLALGIVCLPFQVVDAVAERACTLVLRYLKAFLAVSVVVPCIYVAYHFLPVALAWKLVAVLRALCRLLSVLLEVFSSSWMVWSLLLGYVGALCFWWGPPTEGPLTALSPVIWLALVSHLASVAGIWRMPILVVVLALLVMGFLAELRNGSLGDDHTEDDCPSPCVTTLRAGWAWLTGNPLPSDAQDHLGVPVPSPKKRVSFSEAPDQVFLPGLKPEGREGRGPSQERSAGKPEDKPGDKPQEQSSPEGTRRMLAPALHDLSRLYLTTLVWACVLAQLWRYIWLLHLTYVPLLYTIIKRLGEHRPGKPHYVARNTSPTGSHLNLWGCVREQSRSWCWTLRNWYDDRRQALFPAPVHGLWHLLRGGDKRMVSLLKTSIDSFTTVGIILLVSLMATVGTVFLAVQMVSLLKTSIDSFTTVGIILLVSLMATVGTVFLAVQVYGESMHLVEVTSGLINRTVVNSPELQQLLPESLRNAQGALDSVLGDAYVYGRTWIGNTVRRVLDDADEAHAAEVERQMLELWDRAYHLWVARNASVDPALPHGPSWDTFGDALRNLDFSLLTSFVRDNIGTFMSVFESIWNVLKGNISVVLSVLTTTLSVLFGGGTAVLNFVLNFVVFLTALFYLLRASGERYKPLDLFASMLPGSASRLGEAVEEAVAGVFAASFKMAAFYGLYTWLIHTLFEVKMVYIPTALASLFGAVPFIGAYWACLPAVLELWLVQGQVVKALCMLLCQLAPTSFVDCAIYSEIKGGGHPFLTGLAIAGGVFCLGFQGALFGPMLLCVLIVAMNMYRTVMHSMPLGASGGTLAGRRFSFKRSNVEAFGLDDARFFAENFPCLVAGACQAKLAAVVGDVHDRVVRHGAGHSAHQVQQQVKKT</sequence>
<dbReference type="EMBL" id="ABJB010802739">
    <property type="status" value="NOT_ANNOTATED_CDS"/>
    <property type="molecule type" value="Genomic_DNA"/>
</dbReference>
<feature type="transmembrane region" description="Helical" evidence="7">
    <location>
        <begin position="30"/>
        <end position="54"/>
    </location>
</feature>
<reference evidence="8 10" key="1">
    <citation type="submission" date="2008-03" db="EMBL/GenBank/DDBJ databases">
        <title>Annotation of Ixodes scapularis.</title>
        <authorList>
            <consortium name="Ixodes scapularis Genome Project Consortium"/>
            <person name="Caler E."/>
            <person name="Hannick L.I."/>
            <person name="Bidwell S."/>
            <person name="Joardar V."/>
            <person name="Thiagarajan M."/>
            <person name="Amedeo P."/>
            <person name="Galinsky K.J."/>
            <person name="Schobel S."/>
            <person name="Inman J."/>
            <person name="Hostetler J."/>
            <person name="Miller J."/>
            <person name="Hammond M."/>
            <person name="Megy K."/>
            <person name="Lawson D."/>
            <person name="Kodira C."/>
            <person name="Sutton G."/>
            <person name="Meyer J."/>
            <person name="Hill C.A."/>
            <person name="Birren B."/>
            <person name="Nene V."/>
            <person name="Collins F."/>
            <person name="Alarcon-Chaidez F."/>
            <person name="Wikel S."/>
            <person name="Strausberg R."/>
        </authorList>
    </citation>
    <scope>NUCLEOTIDE SEQUENCE [LARGE SCALE GENOMIC DNA]</scope>
    <source>
        <strain evidence="10">Wikel</strain>
        <strain evidence="8">Wikel colony</strain>
    </source>
</reference>
<evidence type="ECO:0007829" key="11">
    <source>
        <dbReference type="PeptideAtlas" id="B7Q6Y4"/>
    </source>
</evidence>
<dbReference type="Proteomes" id="UP000001555">
    <property type="component" value="Unassembled WGS sequence"/>
</dbReference>
<dbReference type="PaxDb" id="6945-B7Q6Y4"/>
<name>B7Q6Y4_IXOSC</name>
<dbReference type="EMBL" id="ABJB010922724">
    <property type="status" value="NOT_ANNOTATED_CDS"/>
    <property type="molecule type" value="Genomic_DNA"/>
</dbReference>
<dbReference type="VEuPathDB" id="VectorBase:ISCI011433"/>
<dbReference type="AlphaFoldDB" id="B7Q6Y4"/>
<feature type="transmembrane region" description="Helical" evidence="7">
    <location>
        <begin position="700"/>
        <end position="718"/>
    </location>
</feature>
<organism>
    <name type="scientific">Ixodes scapularis</name>
    <name type="common">Black-legged tick</name>
    <name type="synonym">Deer tick</name>
    <dbReference type="NCBI Taxonomy" id="6945"/>
    <lineage>
        <taxon>Eukaryota</taxon>
        <taxon>Metazoa</taxon>
        <taxon>Ecdysozoa</taxon>
        <taxon>Arthropoda</taxon>
        <taxon>Chelicerata</taxon>
        <taxon>Arachnida</taxon>
        <taxon>Acari</taxon>
        <taxon>Parasitiformes</taxon>
        <taxon>Ixodida</taxon>
        <taxon>Ixodoidea</taxon>
        <taxon>Ixodidae</taxon>
        <taxon>Ixodinae</taxon>
        <taxon>Ixodes</taxon>
    </lineage>
</organism>
<dbReference type="FunCoup" id="B7Q6Y4">
    <property type="interactions" value="952"/>
</dbReference>
<dbReference type="EMBL" id="ABJB010980123">
    <property type="status" value="NOT_ANNOTATED_CDS"/>
    <property type="molecule type" value="Genomic_DNA"/>
</dbReference>
<dbReference type="HOGENOM" id="CLU_005960_0_0_1"/>
<comment type="subcellular location">
    <subcellularLocation>
        <location evidence="1">Membrane</location>
        <topology evidence="1">Multi-pass membrane protein</topology>
    </subcellularLocation>
</comment>
<dbReference type="PANTHER" id="PTHR21716">
    <property type="entry name" value="TRANSMEMBRANE PROTEIN"/>
    <property type="match status" value="1"/>
</dbReference>
<feature type="transmembrane region" description="Helical" evidence="7">
    <location>
        <begin position="749"/>
        <end position="770"/>
    </location>
</feature>
<evidence type="ECO:0000256" key="1">
    <source>
        <dbReference type="ARBA" id="ARBA00004141"/>
    </source>
</evidence>
<evidence type="ECO:0000256" key="6">
    <source>
        <dbReference type="SAM" id="MobiDB-lite"/>
    </source>
</evidence>
<dbReference type="GO" id="GO:0016020">
    <property type="term" value="C:membrane"/>
    <property type="evidence" value="ECO:0007669"/>
    <property type="project" value="UniProtKB-SubCell"/>
</dbReference>
<reference evidence="9" key="2">
    <citation type="submission" date="2020-05" db="UniProtKB">
        <authorList>
            <consortium name="EnsemblMetazoa"/>
        </authorList>
    </citation>
    <scope>IDENTIFICATION</scope>
    <source>
        <strain evidence="9">wikel</strain>
    </source>
</reference>
<accession>B7Q6Y4</accession>
<feature type="transmembrane region" description="Helical" evidence="7">
    <location>
        <begin position="782"/>
        <end position="807"/>
    </location>
</feature>
<keyword evidence="10" id="KW-1185">Reference proteome</keyword>
<dbReference type="EnsemblMetazoa" id="ISCW011433-RA">
    <property type="protein sequence ID" value="ISCW011433-PA"/>
    <property type="gene ID" value="ISCW011433"/>
</dbReference>
<evidence type="ECO:0000313" key="10">
    <source>
        <dbReference type="Proteomes" id="UP000001555"/>
    </source>
</evidence>
<proteinExistence type="evidence at protein level"/>
<dbReference type="Pfam" id="PF01594">
    <property type="entry name" value="AI-2E_transport"/>
    <property type="match status" value="1"/>
</dbReference>
<evidence type="ECO:0000313" key="9">
    <source>
        <dbReference type="EnsemblMetazoa" id="ISCW011433-PA"/>
    </source>
</evidence>
<dbReference type="InParanoid" id="B7Q6Y4"/>
<evidence type="ECO:0000256" key="4">
    <source>
        <dbReference type="ARBA" id="ARBA00022989"/>
    </source>
</evidence>
<dbReference type="InterPro" id="IPR002549">
    <property type="entry name" value="AI-2E-like"/>
</dbReference>
<feature type="transmembrane region" description="Helical" evidence="7">
    <location>
        <begin position="507"/>
        <end position="530"/>
    </location>
</feature>
<feature type="transmembrane region" description="Helical" evidence="7">
    <location>
        <begin position="119"/>
        <end position="140"/>
    </location>
</feature>
<dbReference type="EMBL" id="DS870721">
    <property type="protein sequence ID" value="EEC14606.1"/>
    <property type="molecule type" value="Genomic_DNA"/>
</dbReference>
<evidence type="ECO:0000313" key="8">
    <source>
        <dbReference type="EMBL" id="EEC14606.1"/>
    </source>
</evidence>
<dbReference type="EMBL" id="ABJB010500141">
    <property type="status" value="NOT_ANNOTATED_CDS"/>
    <property type="molecule type" value="Genomic_DNA"/>
</dbReference>
<dbReference type="EMBL" id="ABJB010581747">
    <property type="status" value="NOT_ANNOTATED_CDS"/>
    <property type="molecule type" value="Genomic_DNA"/>
</dbReference>
<feature type="transmembrane region" description="Helical" evidence="7">
    <location>
        <begin position="346"/>
        <end position="365"/>
    </location>
</feature>
<feature type="transmembrane region" description="Helical" evidence="7">
    <location>
        <begin position="470"/>
        <end position="495"/>
    </location>
</feature>
<protein>
    <submittedName>
        <fullName evidence="8 9">Transmembrane protein, putative</fullName>
    </submittedName>
</protein>
<comment type="similarity">
    <text evidence="2">Belongs to the autoinducer-2 exporter (AI-2E) (TC 2.A.86) family.</text>
</comment>
<feature type="transmembrane region" description="Helical" evidence="7">
    <location>
        <begin position="851"/>
        <end position="880"/>
    </location>
</feature>
<dbReference type="VEuPathDB" id="VectorBase:ISCP_025978"/>
<gene>
    <name evidence="8" type="ORF">IscW_ISCW011433</name>
</gene>
<feature type="region of interest" description="Disordered" evidence="6">
    <location>
        <begin position="302"/>
        <end position="344"/>
    </location>
</feature>
<keyword evidence="5 7" id="KW-0472">Membrane</keyword>
<feature type="transmembrane region" description="Helical" evidence="7">
    <location>
        <begin position="204"/>
        <end position="237"/>
    </location>
</feature>
<dbReference type="PANTHER" id="PTHR21716:SF4">
    <property type="entry name" value="TRANSMEMBRANE PROTEIN 245"/>
    <property type="match status" value="1"/>
</dbReference>
<keyword evidence="3 7" id="KW-0812">Transmembrane</keyword>
<evidence type="ECO:0000256" key="3">
    <source>
        <dbReference type="ARBA" id="ARBA00022692"/>
    </source>
</evidence>
<dbReference type="EMBL" id="ABJB010527109">
    <property type="status" value="NOT_ANNOTATED_CDS"/>
    <property type="molecule type" value="Genomic_DNA"/>
</dbReference>
<feature type="compositionally biased region" description="Basic and acidic residues" evidence="6">
    <location>
        <begin position="322"/>
        <end position="335"/>
    </location>
</feature>
<evidence type="ECO:0000256" key="5">
    <source>
        <dbReference type="ARBA" id="ARBA00023136"/>
    </source>
</evidence>
<dbReference type="STRING" id="6945.B7Q6Y4"/>
<evidence type="ECO:0000256" key="7">
    <source>
        <dbReference type="SAM" id="Phobius"/>
    </source>
</evidence>